<name>A0A0R2U6X1_9GAMM</name>
<dbReference type="EMBL" id="LICA01000113">
    <property type="protein sequence ID" value="KRO95038.1"/>
    <property type="molecule type" value="Genomic_DNA"/>
</dbReference>
<dbReference type="SUPFAM" id="SSF51182">
    <property type="entry name" value="RmlC-like cupins"/>
    <property type="match status" value="1"/>
</dbReference>
<sequence>MKHLFKLDNQQSTEVICEDLEGWKVIEGRPTMKTWILHTSNDGSMISGVWTATPGTYHATYSAYEFVHIIEGRIIITPEGKEPLNVGPGDAFVVEAGFEGTWEIKEAVVKHFDIKL</sequence>
<feature type="domain" description="(S)-ureidoglycine aminohydrolase cupin" evidence="1">
    <location>
        <begin position="40"/>
        <end position="112"/>
    </location>
</feature>
<evidence type="ECO:0000259" key="1">
    <source>
        <dbReference type="Pfam" id="PF05899"/>
    </source>
</evidence>
<dbReference type="PANTHER" id="PTHR40943">
    <property type="entry name" value="CYTOPLASMIC PROTEIN-RELATED"/>
    <property type="match status" value="1"/>
</dbReference>
<dbReference type="CDD" id="cd02227">
    <property type="entry name" value="cupin_TM1112-like"/>
    <property type="match status" value="1"/>
</dbReference>
<dbReference type="Pfam" id="PF05899">
    <property type="entry name" value="Cupin_3"/>
    <property type="match status" value="1"/>
</dbReference>
<protein>
    <recommendedName>
        <fullName evidence="1">(S)-ureidoglycine aminohydrolase cupin domain-containing protein</fullName>
    </recommendedName>
</protein>
<gene>
    <name evidence="2" type="ORF">ABS24_00470</name>
</gene>
<dbReference type="AlphaFoldDB" id="A0A0R2U6X1"/>
<dbReference type="InterPro" id="IPR008579">
    <property type="entry name" value="UGlyAH_Cupin_dom"/>
</dbReference>
<accession>A0A0R2U6X1</accession>
<evidence type="ECO:0000313" key="2">
    <source>
        <dbReference type="EMBL" id="KRO95038.1"/>
    </source>
</evidence>
<proteinExistence type="predicted"/>
<dbReference type="Gene3D" id="2.60.120.10">
    <property type="entry name" value="Jelly Rolls"/>
    <property type="match status" value="1"/>
</dbReference>
<dbReference type="InterPro" id="IPR014710">
    <property type="entry name" value="RmlC-like_jellyroll"/>
</dbReference>
<dbReference type="Proteomes" id="UP000051213">
    <property type="component" value="Unassembled WGS sequence"/>
</dbReference>
<reference evidence="2 3" key="1">
    <citation type="submission" date="2015-10" db="EMBL/GenBank/DDBJ databases">
        <title>Metagenome-Assembled Genomes uncover a global brackish microbiome.</title>
        <authorList>
            <person name="Hugerth L.W."/>
            <person name="Larsson J."/>
            <person name="Alneberg J."/>
            <person name="Lindh M.V."/>
            <person name="Legrand C."/>
            <person name="Pinhassi J."/>
            <person name="Andersson A.F."/>
        </authorList>
    </citation>
    <scope>NUCLEOTIDE SEQUENCE [LARGE SCALE GENOMIC DNA]</scope>
    <source>
        <strain evidence="2">BACL26 MAG-121220-bin70</strain>
    </source>
</reference>
<comment type="caution">
    <text evidence="2">The sequence shown here is derived from an EMBL/GenBank/DDBJ whole genome shotgun (WGS) entry which is preliminary data.</text>
</comment>
<organism evidence="2 3">
    <name type="scientific">SAR92 bacterium BACL26 MAG-121220-bin70</name>
    <dbReference type="NCBI Taxonomy" id="1655626"/>
    <lineage>
        <taxon>Bacteria</taxon>
        <taxon>Pseudomonadati</taxon>
        <taxon>Pseudomonadota</taxon>
        <taxon>Gammaproteobacteria</taxon>
        <taxon>Cellvibrionales</taxon>
        <taxon>Porticoccaceae</taxon>
        <taxon>SAR92 clade</taxon>
    </lineage>
</organism>
<dbReference type="InterPro" id="IPR011051">
    <property type="entry name" value="RmlC_Cupin_sf"/>
</dbReference>
<dbReference type="PANTHER" id="PTHR40943:SF1">
    <property type="entry name" value="CYTOPLASMIC PROTEIN"/>
    <property type="match status" value="1"/>
</dbReference>
<evidence type="ECO:0000313" key="3">
    <source>
        <dbReference type="Proteomes" id="UP000051213"/>
    </source>
</evidence>